<evidence type="ECO:0000256" key="5">
    <source>
        <dbReference type="ARBA" id="ARBA00022525"/>
    </source>
</evidence>
<dbReference type="GO" id="GO:0009395">
    <property type="term" value="P:phospholipid catabolic process"/>
    <property type="evidence" value="ECO:0007669"/>
    <property type="project" value="TreeGrafter"/>
</dbReference>
<dbReference type="InterPro" id="IPR025202">
    <property type="entry name" value="PLD-like_dom"/>
</dbReference>
<accession>A0A5M6IEA3</accession>
<dbReference type="OrthoDB" id="9762009at2"/>
<dbReference type="PANTHER" id="PTHR18896:SF76">
    <property type="entry name" value="PHOSPHOLIPASE"/>
    <property type="match status" value="1"/>
</dbReference>
<dbReference type="RefSeq" id="WP_150061819.1">
    <property type="nucleotide sequence ID" value="NZ_JACHII010000007.1"/>
</dbReference>
<dbReference type="InterPro" id="IPR015679">
    <property type="entry name" value="PLipase_D_fam"/>
</dbReference>
<dbReference type="GO" id="GO:0004630">
    <property type="term" value="F:phospholipase D activity"/>
    <property type="evidence" value="ECO:0007669"/>
    <property type="project" value="UniProtKB-EC"/>
</dbReference>
<dbReference type="Gene3D" id="3.30.870.10">
    <property type="entry name" value="Endonuclease Chain A"/>
    <property type="match status" value="2"/>
</dbReference>
<keyword evidence="6" id="KW-0677">Repeat</keyword>
<dbReference type="InterPro" id="IPR001736">
    <property type="entry name" value="PLipase_D/transphosphatidylase"/>
</dbReference>
<dbReference type="SUPFAM" id="SSF56024">
    <property type="entry name" value="Phospholipase D/nuclease"/>
    <property type="match status" value="2"/>
</dbReference>
<organism evidence="12 13">
    <name type="scientific">Roseospira marina</name>
    <dbReference type="NCBI Taxonomy" id="140057"/>
    <lineage>
        <taxon>Bacteria</taxon>
        <taxon>Pseudomonadati</taxon>
        <taxon>Pseudomonadota</taxon>
        <taxon>Alphaproteobacteria</taxon>
        <taxon>Rhodospirillales</taxon>
        <taxon>Rhodospirillaceae</taxon>
        <taxon>Roseospira</taxon>
    </lineage>
</organism>
<name>A0A5M6IEA3_9PROT</name>
<evidence type="ECO:0000313" key="13">
    <source>
        <dbReference type="Proteomes" id="UP000324065"/>
    </source>
</evidence>
<gene>
    <name evidence="12" type="ORF">F1188_07720</name>
</gene>
<dbReference type="SMART" id="SM00155">
    <property type="entry name" value="PLDc"/>
    <property type="match status" value="2"/>
</dbReference>
<comment type="caution">
    <text evidence="12">The sequence shown here is derived from an EMBL/GenBank/DDBJ whole genome shotgun (WGS) entry which is preliminary data.</text>
</comment>
<keyword evidence="7" id="KW-0378">Hydrolase</keyword>
<evidence type="ECO:0000256" key="10">
    <source>
        <dbReference type="SAM" id="MobiDB-lite"/>
    </source>
</evidence>
<dbReference type="GO" id="GO:0005576">
    <property type="term" value="C:extracellular region"/>
    <property type="evidence" value="ECO:0007669"/>
    <property type="project" value="UniProtKB-SubCell"/>
</dbReference>
<evidence type="ECO:0000256" key="7">
    <source>
        <dbReference type="ARBA" id="ARBA00022801"/>
    </source>
</evidence>
<dbReference type="EMBL" id="VWPJ01000005">
    <property type="protein sequence ID" value="KAA5606297.1"/>
    <property type="molecule type" value="Genomic_DNA"/>
</dbReference>
<keyword evidence="13" id="KW-1185">Reference proteome</keyword>
<dbReference type="PANTHER" id="PTHR18896">
    <property type="entry name" value="PHOSPHOLIPASE D"/>
    <property type="match status" value="1"/>
</dbReference>
<feature type="region of interest" description="Disordered" evidence="10">
    <location>
        <begin position="57"/>
        <end position="84"/>
    </location>
</feature>
<comment type="subcellular location">
    <subcellularLocation>
        <location evidence="3">Secreted</location>
    </subcellularLocation>
</comment>
<reference evidence="12 13" key="1">
    <citation type="submission" date="2019-09" db="EMBL/GenBank/DDBJ databases">
        <title>Genome sequence of Roseospira marina, one of the more divergent members of the non-sulfur purple photosynthetic bacterial family, the Rhodospirillaceae.</title>
        <authorList>
            <person name="Meyer T."/>
            <person name="Kyndt J."/>
        </authorList>
    </citation>
    <scope>NUCLEOTIDE SEQUENCE [LARGE SCALE GENOMIC DNA]</scope>
    <source>
        <strain evidence="12 13">DSM 15113</strain>
    </source>
</reference>
<dbReference type="AlphaFoldDB" id="A0A5M6IEA3"/>
<evidence type="ECO:0000256" key="9">
    <source>
        <dbReference type="ARBA" id="ARBA00029594"/>
    </source>
</evidence>
<comment type="catalytic activity">
    <reaction evidence="1">
        <text>a 1,2-diacyl-sn-glycero-3-phosphocholine + H2O = a 1,2-diacyl-sn-glycero-3-phosphate + choline + H(+)</text>
        <dbReference type="Rhea" id="RHEA:14445"/>
        <dbReference type="ChEBI" id="CHEBI:15354"/>
        <dbReference type="ChEBI" id="CHEBI:15377"/>
        <dbReference type="ChEBI" id="CHEBI:15378"/>
        <dbReference type="ChEBI" id="CHEBI:57643"/>
        <dbReference type="ChEBI" id="CHEBI:58608"/>
        <dbReference type="EC" id="3.1.4.4"/>
    </reaction>
</comment>
<keyword evidence="5" id="KW-0964">Secreted</keyword>
<dbReference type="Proteomes" id="UP000324065">
    <property type="component" value="Unassembled WGS sequence"/>
</dbReference>
<evidence type="ECO:0000256" key="6">
    <source>
        <dbReference type="ARBA" id="ARBA00022737"/>
    </source>
</evidence>
<keyword evidence="8" id="KW-0443">Lipid metabolism</keyword>
<proteinExistence type="predicted"/>
<comment type="function">
    <text evidence="2">Could be a virulence factor.</text>
</comment>
<protein>
    <recommendedName>
        <fullName evidence="4">Phospholipase D</fullName>
    </recommendedName>
    <alternativeName>
        <fullName evidence="9">Choline phosphatase</fullName>
    </alternativeName>
</protein>
<evidence type="ECO:0000313" key="12">
    <source>
        <dbReference type="EMBL" id="KAA5606297.1"/>
    </source>
</evidence>
<evidence type="ECO:0000256" key="3">
    <source>
        <dbReference type="ARBA" id="ARBA00004613"/>
    </source>
</evidence>
<dbReference type="Pfam" id="PF13091">
    <property type="entry name" value="PLDc_2"/>
    <property type="match status" value="1"/>
</dbReference>
<evidence type="ECO:0000256" key="8">
    <source>
        <dbReference type="ARBA" id="ARBA00023098"/>
    </source>
</evidence>
<evidence type="ECO:0000256" key="2">
    <source>
        <dbReference type="ARBA" id="ARBA00003145"/>
    </source>
</evidence>
<evidence type="ECO:0000256" key="1">
    <source>
        <dbReference type="ARBA" id="ARBA00000798"/>
    </source>
</evidence>
<evidence type="ECO:0000256" key="4">
    <source>
        <dbReference type="ARBA" id="ARBA00018392"/>
    </source>
</evidence>
<sequence length="584" mass="64569">MAPTATGSAARSVDDRPASVTPLFEAAETYRCLADAVAEARETVHMAYWSVQPDLSLDGHTVRDEPGPPGRPDSNPVCGESDAPDRDCPAWAELLADAARRGVVVRMILSDFDPILVPSEHRRAWHSYRRFCEIRDALPADRRANFQIMCSRHSAAVGPVPRLLGQPLLHARLRRAVKALGPEEDPERPDRLADAAMLWPHLKPPRTAGGPSRPRFASFLSAYPAVHHEKSCIIDGAVGFVGGLDIDRVRFDTRRHTSLRPWHDVAVRLEGPMVADLAVHFAERWSNEVAAFRRRHAEAAAHRPVGVLLPEAEPLTSAIDPPAVPGRAAQGRIVRTVSGHRRSLFALGPKRRVSGTAEAVETIIRQAREHLYIENQFLRSGRVAGWLAEQGQRCPDLRLIVVLPLAPERLGGGWNAANRHGQYLQRQALRRLSAAFGPRFGLYTLLTRHAPPDNDHPLRADLGAEDTARGSDGIYVHAKVMIADDRVAMIGSANLNGRSLSVDTETSVVWTDPEGVVDFRKALWRRHLGRSITGSADPFDLWHEHARADARRAPEARTGFVVPMSIERATVHARRSWLVPDRMV</sequence>
<dbReference type="CDD" id="cd09105">
    <property type="entry name" value="PLDc_vPLD1_2_like_2"/>
    <property type="match status" value="1"/>
</dbReference>
<evidence type="ECO:0000259" key="11">
    <source>
        <dbReference type="PROSITE" id="PS50035"/>
    </source>
</evidence>
<dbReference type="PROSITE" id="PS50035">
    <property type="entry name" value="PLD"/>
    <property type="match status" value="2"/>
</dbReference>
<feature type="domain" description="PLD phosphodiesterase" evidence="11">
    <location>
        <begin position="223"/>
        <end position="250"/>
    </location>
</feature>
<feature type="domain" description="PLD phosphodiesterase" evidence="11">
    <location>
        <begin position="472"/>
        <end position="499"/>
    </location>
</feature>